<dbReference type="AlphaFoldDB" id="A0A1X7V1I5"/>
<name>A0A1X7V1I5_AMPQE</name>
<dbReference type="EnsemblMetazoa" id="Aqu2.1.34105_001">
    <property type="protein sequence ID" value="Aqu2.1.34105_001"/>
    <property type="gene ID" value="Aqu2.1.34105"/>
</dbReference>
<keyword evidence="1" id="KW-1133">Transmembrane helix</keyword>
<keyword evidence="1" id="KW-0812">Transmembrane</keyword>
<keyword evidence="1" id="KW-0472">Membrane</keyword>
<accession>A0A1X7V1I5</accession>
<sequence length="89" mass="10367">MSLVMETTYFMHFHISLLGKFLSITNYVKQLLVKCQTLKNCLIIYPHIHIHYLLLLLAGLDMKPKLYMAFLCDTNTLALYLQHVGTNHI</sequence>
<evidence type="ECO:0000256" key="1">
    <source>
        <dbReference type="SAM" id="Phobius"/>
    </source>
</evidence>
<proteinExistence type="predicted"/>
<reference evidence="2" key="1">
    <citation type="submission" date="2017-05" db="UniProtKB">
        <authorList>
            <consortium name="EnsemblMetazoa"/>
        </authorList>
    </citation>
    <scope>IDENTIFICATION</scope>
</reference>
<dbReference type="InParanoid" id="A0A1X7V1I5"/>
<evidence type="ECO:0000313" key="2">
    <source>
        <dbReference type="EnsemblMetazoa" id="Aqu2.1.34105_001"/>
    </source>
</evidence>
<feature type="transmembrane region" description="Helical" evidence="1">
    <location>
        <begin position="42"/>
        <end position="60"/>
    </location>
</feature>
<organism evidence="2">
    <name type="scientific">Amphimedon queenslandica</name>
    <name type="common">Sponge</name>
    <dbReference type="NCBI Taxonomy" id="400682"/>
    <lineage>
        <taxon>Eukaryota</taxon>
        <taxon>Metazoa</taxon>
        <taxon>Porifera</taxon>
        <taxon>Demospongiae</taxon>
        <taxon>Heteroscleromorpha</taxon>
        <taxon>Haplosclerida</taxon>
        <taxon>Niphatidae</taxon>
        <taxon>Amphimedon</taxon>
    </lineage>
</organism>
<protein>
    <submittedName>
        <fullName evidence="2">Uncharacterized protein</fullName>
    </submittedName>
</protein>